<dbReference type="Gene3D" id="3.90.1600.10">
    <property type="entry name" value="Palm domain of DNA polymerase"/>
    <property type="match status" value="1"/>
</dbReference>
<dbReference type="AlphaFoldDB" id="X1SDK0"/>
<sequence length="128" mass="14540">KAGRDNVFYCDTDSLMVNKAGYDNLEPELDRLILGKLKLENTTFKLEIHGLKDYVFGTKVVIKGISKLSKKLKEGVYETYQSVGIKTGLHRKELNEVLWKRRVKHLSRVYKKGTVTSSGKVEPLVLKG</sequence>
<comment type="caution">
    <text evidence="1">The sequence shown here is derived from an EMBL/GenBank/DDBJ whole genome shotgun (WGS) entry which is preliminary data.</text>
</comment>
<organism evidence="1">
    <name type="scientific">marine sediment metagenome</name>
    <dbReference type="NCBI Taxonomy" id="412755"/>
    <lineage>
        <taxon>unclassified sequences</taxon>
        <taxon>metagenomes</taxon>
        <taxon>ecological metagenomes</taxon>
    </lineage>
</organism>
<dbReference type="InterPro" id="IPR017964">
    <property type="entry name" value="DNA-dir_DNA_pol_B_CS"/>
</dbReference>
<gene>
    <name evidence="1" type="ORF">S12H4_22058</name>
</gene>
<proteinExistence type="predicted"/>
<feature type="non-terminal residue" evidence="1">
    <location>
        <position position="1"/>
    </location>
</feature>
<evidence type="ECO:0000313" key="1">
    <source>
        <dbReference type="EMBL" id="GAI73470.1"/>
    </source>
</evidence>
<protein>
    <submittedName>
        <fullName evidence="1">Uncharacterized protein</fullName>
    </submittedName>
</protein>
<dbReference type="InterPro" id="IPR043502">
    <property type="entry name" value="DNA/RNA_pol_sf"/>
</dbReference>
<dbReference type="GO" id="GO:0003676">
    <property type="term" value="F:nucleic acid binding"/>
    <property type="evidence" value="ECO:0007669"/>
    <property type="project" value="InterPro"/>
</dbReference>
<accession>X1SDK0</accession>
<dbReference type="InterPro" id="IPR023211">
    <property type="entry name" value="DNA_pol_palm_dom_sf"/>
</dbReference>
<name>X1SDK0_9ZZZZ</name>
<dbReference type="GO" id="GO:0000166">
    <property type="term" value="F:nucleotide binding"/>
    <property type="evidence" value="ECO:0007669"/>
    <property type="project" value="InterPro"/>
</dbReference>
<dbReference type="PROSITE" id="PS00116">
    <property type="entry name" value="DNA_POLYMERASE_B"/>
    <property type="match status" value="1"/>
</dbReference>
<reference evidence="1" key="1">
    <citation type="journal article" date="2014" name="Front. Microbiol.">
        <title>High frequency of phylogenetically diverse reductive dehalogenase-homologous genes in deep subseafloor sedimentary metagenomes.</title>
        <authorList>
            <person name="Kawai M."/>
            <person name="Futagami T."/>
            <person name="Toyoda A."/>
            <person name="Takaki Y."/>
            <person name="Nishi S."/>
            <person name="Hori S."/>
            <person name="Arai W."/>
            <person name="Tsubouchi T."/>
            <person name="Morono Y."/>
            <person name="Uchiyama I."/>
            <person name="Ito T."/>
            <person name="Fujiyama A."/>
            <person name="Inagaki F."/>
            <person name="Takami H."/>
        </authorList>
    </citation>
    <scope>NUCLEOTIDE SEQUENCE</scope>
    <source>
        <strain evidence="1">Expedition CK06-06</strain>
    </source>
</reference>
<dbReference type="SUPFAM" id="SSF56672">
    <property type="entry name" value="DNA/RNA polymerases"/>
    <property type="match status" value="1"/>
</dbReference>
<dbReference type="EMBL" id="BARW01011437">
    <property type="protein sequence ID" value="GAI73470.1"/>
    <property type="molecule type" value="Genomic_DNA"/>
</dbReference>